<dbReference type="RefSeq" id="WP_194111368.1">
    <property type="nucleotide sequence ID" value="NZ_JADFFL010000003.1"/>
</dbReference>
<keyword evidence="3" id="KW-1185">Reference proteome</keyword>
<gene>
    <name evidence="2" type="ORF">IRJ16_09835</name>
</gene>
<reference evidence="2" key="1">
    <citation type="submission" date="2020-10" db="EMBL/GenBank/DDBJ databases">
        <title>Mucilaginibacter mali sp. nov., isolated from rhizosphere soil of apple orchard.</title>
        <authorList>
            <person name="Lee J.-S."/>
            <person name="Kim H.S."/>
            <person name="Kim J.-S."/>
        </authorList>
    </citation>
    <scope>NUCLEOTIDE SEQUENCE</scope>
    <source>
        <strain evidence="2">KCTC 22746</strain>
    </source>
</reference>
<dbReference type="Proteomes" id="UP000622475">
    <property type="component" value="Unassembled WGS sequence"/>
</dbReference>
<accession>A0A929KXA7</accession>
<protein>
    <recommendedName>
        <fullName evidence="4">Peptidase M23-like protein</fullName>
    </recommendedName>
</protein>
<dbReference type="AlphaFoldDB" id="A0A929KXA7"/>
<evidence type="ECO:0000313" key="3">
    <source>
        <dbReference type="Proteomes" id="UP000622475"/>
    </source>
</evidence>
<proteinExistence type="predicted"/>
<comment type="caution">
    <text evidence="2">The sequence shown here is derived from an EMBL/GenBank/DDBJ whole genome shotgun (WGS) entry which is preliminary data.</text>
</comment>
<evidence type="ECO:0000313" key="2">
    <source>
        <dbReference type="EMBL" id="MBE9662185.1"/>
    </source>
</evidence>
<name>A0A929KXA7_9SPHI</name>
<evidence type="ECO:0008006" key="4">
    <source>
        <dbReference type="Google" id="ProtNLM"/>
    </source>
</evidence>
<feature type="chain" id="PRO_5037162641" description="Peptidase M23-like protein" evidence="1">
    <location>
        <begin position="22"/>
        <end position="176"/>
    </location>
</feature>
<sequence>MKKVVYALVCSLVVLSGLVFADHETKKETPKKPATVVDQKAAAEARKKWENSPDGVRFKKWKDSPEGMRILASGAKVRGDIKAFTGMEATITALAVSPPARVPGFLVTIGDETYILDLHSYKERQNVKDLKVNDKVTIKSHGGAYSPKHPHYIISAERIEQNGKLIFKRVLPKGGC</sequence>
<organism evidence="2 3">
    <name type="scientific">Mucilaginibacter myungsuensis</name>
    <dbReference type="NCBI Taxonomy" id="649104"/>
    <lineage>
        <taxon>Bacteria</taxon>
        <taxon>Pseudomonadati</taxon>
        <taxon>Bacteroidota</taxon>
        <taxon>Sphingobacteriia</taxon>
        <taxon>Sphingobacteriales</taxon>
        <taxon>Sphingobacteriaceae</taxon>
        <taxon>Mucilaginibacter</taxon>
    </lineage>
</organism>
<feature type="signal peptide" evidence="1">
    <location>
        <begin position="1"/>
        <end position="21"/>
    </location>
</feature>
<keyword evidence="1" id="KW-0732">Signal</keyword>
<dbReference type="EMBL" id="JADFFL010000003">
    <property type="protein sequence ID" value="MBE9662185.1"/>
    <property type="molecule type" value="Genomic_DNA"/>
</dbReference>
<evidence type="ECO:0000256" key="1">
    <source>
        <dbReference type="SAM" id="SignalP"/>
    </source>
</evidence>